<dbReference type="KEGG" id="uam:UABAM_03043"/>
<feature type="coiled-coil region" evidence="1">
    <location>
        <begin position="3"/>
        <end position="30"/>
    </location>
</feature>
<evidence type="ECO:0008006" key="4">
    <source>
        <dbReference type="Google" id="ProtNLM"/>
    </source>
</evidence>
<evidence type="ECO:0000313" key="3">
    <source>
        <dbReference type="Proteomes" id="UP000326354"/>
    </source>
</evidence>
<proteinExistence type="predicted"/>
<evidence type="ECO:0000256" key="1">
    <source>
        <dbReference type="SAM" id="Coils"/>
    </source>
</evidence>
<reference evidence="2 3" key="1">
    <citation type="submission" date="2019-08" db="EMBL/GenBank/DDBJ databases">
        <title>Complete genome sequence of Candidatus Uab amorphum.</title>
        <authorList>
            <person name="Shiratori T."/>
            <person name="Suzuki S."/>
            <person name="Kakizawa Y."/>
            <person name="Ishida K."/>
        </authorList>
    </citation>
    <scope>NUCLEOTIDE SEQUENCE [LARGE SCALE GENOMIC DNA]</scope>
    <source>
        <strain evidence="2 3">SRT547</strain>
    </source>
</reference>
<protein>
    <recommendedName>
        <fullName evidence="4">Helix-turn-helix domain-containing protein</fullName>
    </recommendedName>
</protein>
<keyword evidence="1" id="KW-0175">Coiled coil</keyword>
<dbReference type="Proteomes" id="UP000326354">
    <property type="component" value="Chromosome"/>
</dbReference>
<dbReference type="AlphaFoldDB" id="A0A5S9INP8"/>
<sequence>MNQQQLTNAIVELKAENNQLRQEVDALKKHLTRPDLTRQMFSYEDVAMMSDKNVRTIKRLEKEGAIRAKYPAAKKRFTFIAVENFLRGL</sequence>
<accession>A0A5S9INP8</accession>
<dbReference type="RefSeq" id="WP_151968820.1">
    <property type="nucleotide sequence ID" value="NZ_AP019860.1"/>
</dbReference>
<dbReference type="EMBL" id="AP019860">
    <property type="protein sequence ID" value="BBM84682.1"/>
    <property type="molecule type" value="Genomic_DNA"/>
</dbReference>
<gene>
    <name evidence="2" type="ORF">UABAM_03043</name>
</gene>
<keyword evidence="3" id="KW-1185">Reference proteome</keyword>
<name>A0A5S9INP8_UABAM</name>
<evidence type="ECO:0000313" key="2">
    <source>
        <dbReference type="EMBL" id="BBM84682.1"/>
    </source>
</evidence>
<organism evidence="2 3">
    <name type="scientific">Uabimicrobium amorphum</name>
    <dbReference type="NCBI Taxonomy" id="2596890"/>
    <lineage>
        <taxon>Bacteria</taxon>
        <taxon>Pseudomonadati</taxon>
        <taxon>Planctomycetota</taxon>
        <taxon>Candidatus Uabimicrobiia</taxon>
        <taxon>Candidatus Uabimicrobiales</taxon>
        <taxon>Candidatus Uabimicrobiaceae</taxon>
        <taxon>Candidatus Uabimicrobium</taxon>
    </lineage>
</organism>